<evidence type="ECO:0000313" key="2">
    <source>
        <dbReference type="EMBL" id="AYG63803.1"/>
    </source>
</evidence>
<geneLocation type="plasmid" evidence="3">
    <name>prccge525c</name>
</geneLocation>
<sequence length="210" mass="23597">MKSSVRFYRWMIIFLALSGITISYMAIIPAVHVTRLRLTTNFLSYFTIQANILLVVVLLSSEFTPSSVIGRWASRSSTKTALLIYVGIAGGVYAWMLRAVWHPSGWQLRGDQMLHYCIPALSALDWIFLVERGKLVPRDALWWLSFPAIYSVYSLVHGYLSGFYPYPFLDVGDIGLQATLINMALLGVAFLVLGEVLIFIDRVVAQIGAR</sequence>
<dbReference type="OrthoDB" id="9809977at2"/>
<dbReference type="KEGG" id="rjg:CCGE525_30020"/>
<dbReference type="Proteomes" id="UP000282195">
    <property type="component" value="Plasmid pRCCGE525c"/>
</dbReference>
<feature type="transmembrane region" description="Helical" evidence="1">
    <location>
        <begin position="42"/>
        <end position="61"/>
    </location>
</feature>
<keyword evidence="3" id="KW-1185">Reference proteome</keyword>
<keyword evidence="1" id="KW-0472">Membrane</keyword>
<feature type="transmembrane region" description="Helical" evidence="1">
    <location>
        <begin position="113"/>
        <end position="129"/>
    </location>
</feature>
<feature type="transmembrane region" description="Helical" evidence="1">
    <location>
        <begin position="7"/>
        <end position="30"/>
    </location>
</feature>
<evidence type="ECO:0000313" key="3">
    <source>
        <dbReference type="Proteomes" id="UP000282195"/>
    </source>
</evidence>
<accession>A0A387FZP8</accession>
<feature type="transmembrane region" description="Helical" evidence="1">
    <location>
        <begin position="180"/>
        <end position="200"/>
    </location>
</feature>
<dbReference type="InterPro" id="IPR049713">
    <property type="entry name" value="Pr6Pr-like"/>
</dbReference>
<gene>
    <name evidence="2" type="ORF">CCGE525_30020</name>
</gene>
<protein>
    <recommendedName>
        <fullName evidence="4">Integral membrane protein</fullName>
    </recommendedName>
</protein>
<keyword evidence="2" id="KW-0614">Plasmid</keyword>
<evidence type="ECO:0008006" key="4">
    <source>
        <dbReference type="Google" id="ProtNLM"/>
    </source>
</evidence>
<reference evidence="2 3" key="1">
    <citation type="submission" date="2018-10" db="EMBL/GenBank/DDBJ databases">
        <title>Rhizobium etli, R. leguminosarum and a new Rhizobium genospecies from Phaseolus dumosus.</title>
        <authorList>
            <person name="Ramirez-Puebla S.T."/>
            <person name="Rogel-Hernandez M.A."/>
            <person name="Guerrero G."/>
            <person name="Ormeno-Orrillo E."/>
            <person name="Martinez-Romero J.C."/>
            <person name="Negrete-Yankelevich S."/>
            <person name="Martinez-Romero E."/>
        </authorList>
    </citation>
    <scope>NUCLEOTIDE SEQUENCE [LARGE SCALE GENOMIC DNA]</scope>
    <source>
        <strain evidence="2 3">CCGE525</strain>
        <plasmid evidence="3">prccge525c</plasmid>
    </source>
</reference>
<keyword evidence="1" id="KW-0812">Transmembrane</keyword>
<feature type="transmembrane region" description="Helical" evidence="1">
    <location>
        <begin position="141"/>
        <end position="160"/>
    </location>
</feature>
<dbReference type="EMBL" id="CP032695">
    <property type="protein sequence ID" value="AYG63803.1"/>
    <property type="molecule type" value="Genomic_DNA"/>
</dbReference>
<organism evidence="2 3">
    <name type="scientific">Rhizobium jaguaris</name>
    <dbReference type="NCBI Taxonomy" id="1312183"/>
    <lineage>
        <taxon>Bacteria</taxon>
        <taxon>Pseudomonadati</taxon>
        <taxon>Pseudomonadota</taxon>
        <taxon>Alphaproteobacteria</taxon>
        <taxon>Hyphomicrobiales</taxon>
        <taxon>Rhizobiaceae</taxon>
        <taxon>Rhizobium/Agrobacterium group</taxon>
        <taxon>Rhizobium</taxon>
    </lineage>
</organism>
<dbReference type="NCBIfam" id="NF038065">
    <property type="entry name" value="Pr6Pr"/>
    <property type="match status" value="1"/>
</dbReference>
<feature type="transmembrane region" description="Helical" evidence="1">
    <location>
        <begin position="82"/>
        <end position="101"/>
    </location>
</feature>
<proteinExistence type="predicted"/>
<name>A0A387FZP8_9HYPH</name>
<evidence type="ECO:0000256" key="1">
    <source>
        <dbReference type="SAM" id="Phobius"/>
    </source>
</evidence>
<keyword evidence="1" id="KW-1133">Transmembrane helix</keyword>
<dbReference type="AlphaFoldDB" id="A0A387FZP8"/>